<dbReference type="PROSITE" id="PS50103">
    <property type="entry name" value="ZF_C3H1"/>
    <property type="match status" value="1"/>
</dbReference>
<evidence type="ECO:0000256" key="7">
    <source>
        <dbReference type="ARBA" id="ARBA00022833"/>
    </source>
</evidence>
<proteinExistence type="inferred from homology"/>
<dbReference type="GO" id="GO:0005634">
    <property type="term" value="C:nucleus"/>
    <property type="evidence" value="ECO:0007669"/>
    <property type="project" value="UniProtKB-SubCell"/>
</dbReference>
<evidence type="ECO:0000256" key="3">
    <source>
        <dbReference type="ARBA" id="ARBA00015071"/>
    </source>
</evidence>
<evidence type="ECO:0000256" key="11">
    <source>
        <dbReference type="SAM" id="MobiDB-lite"/>
    </source>
</evidence>
<evidence type="ECO:0000256" key="2">
    <source>
        <dbReference type="ARBA" id="ARBA00008423"/>
    </source>
</evidence>
<feature type="region of interest" description="Disordered" evidence="11">
    <location>
        <begin position="74"/>
        <end position="117"/>
    </location>
</feature>
<dbReference type="EnsemblMetazoa" id="XM_038219055.1">
    <property type="protein sequence ID" value="XP_038074983.1"/>
    <property type="gene ID" value="LOC119742853"/>
</dbReference>
<dbReference type="Gene3D" id="4.10.1000.30">
    <property type="match status" value="2"/>
</dbReference>
<dbReference type="InterPro" id="IPR000571">
    <property type="entry name" value="Znf_CCCH"/>
</dbReference>
<feature type="domain" description="C3H1-type" evidence="12">
    <location>
        <begin position="640"/>
        <end position="664"/>
    </location>
</feature>
<reference evidence="13" key="1">
    <citation type="submission" date="2022-11" db="UniProtKB">
        <authorList>
            <consortium name="EnsemblMetazoa"/>
        </authorList>
    </citation>
    <scope>IDENTIFICATION</scope>
</reference>
<feature type="compositionally biased region" description="Polar residues" evidence="11">
    <location>
        <begin position="106"/>
        <end position="117"/>
    </location>
</feature>
<dbReference type="GO" id="GO:0008270">
    <property type="term" value="F:zinc ion binding"/>
    <property type="evidence" value="ECO:0007669"/>
    <property type="project" value="UniProtKB-KW"/>
</dbReference>
<feature type="compositionally biased region" description="Basic and acidic residues" evidence="11">
    <location>
        <begin position="194"/>
        <end position="217"/>
    </location>
</feature>
<dbReference type="AlphaFoldDB" id="A0A914BFF2"/>
<dbReference type="InterPro" id="IPR040366">
    <property type="entry name" value="Nab2/ZC3H14"/>
</dbReference>
<evidence type="ECO:0000256" key="10">
    <source>
        <dbReference type="SAM" id="Coils"/>
    </source>
</evidence>
<comment type="subcellular location">
    <subcellularLocation>
        <location evidence="1">Nucleus</location>
    </subcellularLocation>
</comment>
<keyword evidence="10" id="KW-0175">Coiled coil</keyword>
<feature type="coiled-coil region" evidence="10">
    <location>
        <begin position="517"/>
        <end position="560"/>
    </location>
</feature>
<name>A0A914BFF2_PATMI</name>
<keyword evidence="7 9" id="KW-0862">Zinc</keyword>
<keyword evidence="8" id="KW-0539">Nucleus</keyword>
<dbReference type="FunFam" id="4.10.1000.30:FF:000001">
    <property type="entry name" value="Zinc finger CCCH domain-containing protein 14"/>
    <property type="match status" value="1"/>
</dbReference>
<keyword evidence="5" id="KW-0677">Repeat</keyword>
<dbReference type="Gene3D" id="1.20.1390.10">
    <property type="entry name" value="PWI domain"/>
    <property type="match status" value="1"/>
</dbReference>
<accession>A0A914BFF2</accession>
<sequence>MEIGNNEMSNKIRSAIKAKLVDLGSYVDDELPDYIMVMVANKKSQTQMTDDLSLFLGNNTVTFTSWLHSILDKLTKPSPDPKPKKAKEHAAKSKKAKEKKSVASSQMQPKRSDVQQVPIQSDNTLAASSSAALSTAVQETPVATVKVGKPDPSQDVISLKPETNDFLDEELAQEAMVSEVSKKQSAVVPPIASVKEKSSFRIEKSKVSQREPKDKKSPVSPSAPVRVKVSPTLPTASRKRKAPGSVIGQVLNVEDEDSDEPASFGKKVASTVLPQRRPTLPVAKQANTSLLKKAVSAAEASTNQALTAKLQQKALKMAPRRFKIIRKQQQSPKKRNLLLKAVQEAKESLSVPRQPQGHAGSAHQRVQVEMPMTGLVSRSRIMELTERDYDAQDFITVTADPATTSQQIEEYYADDEEQDETESPDSRQICLSSGTKTELVYVVEDDNADQRVAEPVYTPTPLTSCQSEASARPVSPKFIVTLEGATHSKAKTKQRKSARVAPRLSFTRTVDNSMMYADFVELQQQQQQQQQQRQQEEEELARLQQEELALQQEIILQQRKQQLLQQQQQQQATDEYLCGDSRLTFVTRKPHLDEVEEMQFTLEEPFQEEDPSPTKKEKSTAERCMFWPACKNGSDCLYVHPTTPCRTFPNCKFGDKCLFIHPNCKYDSRCSRPNCPYTHATRKQSHPTAVSPPAVFVPPTQGTGSSHVPHKVSKVCRFHPNCSNAQCPFLHPKMCNFGRGCTRAGCSFTHPQVATGAALKWSKQTHISDRPFVAKDSPR</sequence>
<feature type="region of interest" description="Disordered" evidence="11">
    <location>
        <begin position="193"/>
        <end position="243"/>
    </location>
</feature>
<evidence type="ECO:0000256" key="9">
    <source>
        <dbReference type="PROSITE-ProRule" id="PRU00723"/>
    </source>
</evidence>
<dbReference type="Proteomes" id="UP000887568">
    <property type="component" value="Unplaced"/>
</dbReference>
<keyword evidence="4 9" id="KW-0479">Metal-binding</keyword>
<dbReference type="Pfam" id="PF14608">
    <property type="entry name" value="zf-CCCH_2"/>
    <property type="match status" value="5"/>
</dbReference>
<protein>
    <recommendedName>
        <fullName evidence="3">Zinc finger CCCH domain-containing protein 14</fullName>
    </recommendedName>
</protein>
<dbReference type="GO" id="GO:0043488">
    <property type="term" value="P:regulation of mRNA stability"/>
    <property type="evidence" value="ECO:0007669"/>
    <property type="project" value="InterPro"/>
</dbReference>
<evidence type="ECO:0000256" key="1">
    <source>
        <dbReference type="ARBA" id="ARBA00004123"/>
    </source>
</evidence>
<evidence type="ECO:0000256" key="5">
    <source>
        <dbReference type="ARBA" id="ARBA00022737"/>
    </source>
</evidence>
<evidence type="ECO:0000313" key="14">
    <source>
        <dbReference type="Proteomes" id="UP000887568"/>
    </source>
</evidence>
<dbReference type="PANTHER" id="PTHR14738:SF29">
    <property type="entry name" value="ZINC FINGER CCCH DOMAIN-CONTAINING PROTEIN 14"/>
    <property type="match status" value="1"/>
</dbReference>
<dbReference type="GeneID" id="119742853"/>
<dbReference type="RefSeq" id="XP_038074983.1">
    <property type="nucleotide sequence ID" value="XM_038219055.1"/>
</dbReference>
<dbReference type="GO" id="GO:0008143">
    <property type="term" value="F:poly(A) binding"/>
    <property type="evidence" value="ECO:0007669"/>
    <property type="project" value="InterPro"/>
</dbReference>
<keyword evidence="14" id="KW-1185">Reference proteome</keyword>
<dbReference type="GO" id="GO:0005737">
    <property type="term" value="C:cytoplasm"/>
    <property type="evidence" value="ECO:0007669"/>
    <property type="project" value="TreeGrafter"/>
</dbReference>
<evidence type="ECO:0000313" key="13">
    <source>
        <dbReference type="EnsemblMetazoa" id="XP_038074983.1"/>
    </source>
</evidence>
<evidence type="ECO:0000256" key="6">
    <source>
        <dbReference type="ARBA" id="ARBA00022771"/>
    </source>
</evidence>
<keyword evidence="6 9" id="KW-0863">Zinc-finger</keyword>
<dbReference type="SMART" id="SM00356">
    <property type="entry name" value="ZnF_C3H1"/>
    <property type="match status" value="3"/>
</dbReference>
<evidence type="ECO:0000256" key="8">
    <source>
        <dbReference type="ARBA" id="ARBA00023242"/>
    </source>
</evidence>
<organism evidence="13 14">
    <name type="scientific">Patiria miniata</name>
    <name type="common">Bat star</name>
    <name type="synonym">Asterina miniata</name>
    <dbReference type="NCBI Taxonomy" id="46514"/>
    <lineage>
        <taxon>Eukaryota</taxon>
        <taxon>Metazoa</taxon>
        <taxon>Echinodermata</taxon>
        <taxon>Eleutherozoa</taxon>
        <taxon>Asterozoa</taxon>
        <taxon>Asteroidea</taxon>
        <taxon>Valvatacea</taxon>
        <taxon>Valvatida</taxon>
        <taxon>Asterinidae</taxon>
        <taxon>Patiria</taxon>
    </lineage>
</organism>
<evidence type="ECO:0000259" key="12">
    <source>
        <dbReference type="PROSITE" id="PS50103"/>
    </source>
</evidence>
<dbReference type="OrthoDB" id="5589010at2759"/>
<feature type="zinc finger region" description="C3H1-type" evidence="9">
    <location>
        <begin position="640"/>
        <end position="664"/>
    </location>
</feature>
<dbReference type="PANTHER" id="PTHR14738">
    <property type="entry name" value="ZINC FINGER CCCH DOMAIN-CONTAINING PROTEIN 14"/>
    <property type="match status" value="1"/>
</dbReference>
<feature type="compositionally biased region" description="Basic and acidic residues" evidence="11">
    <location>
        <begin position="74"/>
        <end position="91"/>
    </location>
</feature>
<comment type="similarity">
    <text evidence="2">Belongs to the ZC3H14 family.</text>
</comment>
<evidence type="ECO:0000256" key="4">
    <source>
        <dbReference type="ARBA" id="ARBA00022723"/>
    </source>
</evidence>